<dbReference type="EMBL" id="JYDO01000030">
    <property type="protein sequence ID" value="KRZ76168.1"/>
    <property type="molecule type" value="Genomic_DNA"/>
</dbReference>
<name>A0A0V1MWK6_9BILA</name>
<dbReference type="AlphaFoldDB" id="A0A0V1MWK6"/>
<organism evidence="1 2">
    <name type="scientific">Trichinella papuae</name>
    <dbReference type="NCBI Taxonomy" id="268474"/>
    <lineage>
        <taxon>Eukaryota</taxon>
        <taxon>Metazoa</taxon>
        <taxon>Ecdysozoa</taxon>
        <taxon>Nematoda</taxon>
        <taxon>Enoplea</taxon>
        <taxon>Dorylaimia</taxon>
        <taxon>Trichinellida</taxon>
        <taxon>Trichinellidae</taxon>
        <taxon>Trichinella</taxon>
    </lineage>
</organism>
<dbReference type="Proteomes" id="UP000054843">
    <property type="component" value="Unassembled WGS sequence"/>
</dbReference>
<evidence type="ECO:0000313" key="2">
    <source>
        <dbReference type="Proteomes" id="UP000054843"/>
    </source>
</evidence>
<evidence type="ECO:0000313" key="1">
    <source>
        <dbReference type="EMBL" id="KRZ76168.1"/>
    </source>
</evidence>
<keyword evidence="2" id="KW-1185">Reference proteome</keyword>
<sequence>MKRRYFPCHVYVPIRALASVNEVSCKAFSFCYAFVSMASVTMVDGIRCALFCNRLNVQPKFNYLKDKRIWLRFELKV</sequence>
<gene>
    <name evidence="1" type="ORF">T10_13551</name>
</gene>
<protein>
    <submittedName>
        <fullName evidence="1">Uncharacterized protein</fullName>
    </submittedName>
</protein>
<proteinExistence type="predicted"/>
<accession>A0A0V1MWK6</accession>
<comment type="caution">
    <text evidence="1">The sequence shown here is derived from an EMBL/GenBank/DDBJ whole genome shotgun (WGS) entry which is preliminary data.</text>
</comment>
<reference evidence="1 2" key="1">
    <citation type="submission" date="2015-01" db="EMBL/GenBank/DDBJ databases">
        <title>Evolution of Trichinella species and genotypes.</title>
        <authorList>
            <person name="Korhonen P.K."/>
            <person name="Edoardo P."/>
            <person name="Giuseppe L.R."/>
            <person name="Gasser R.B."/>
        </authorList>
    </citation>
    <scope>NUCLEOTIDE SEQUENCE [LARGE SCALE GENOMIC DNA]</scope>
    <source>
        <strain evidence="1">ISS1980</strain>
    </source>
</reference>